<accession>A0A9W7B9U0</accession>
<feature type="compositionally biased region" description="Basic and acidic residues" evidence="10">
    <location>
        <begin position="171"/>
        <end position="193"/>
    </location>
</feature>
<comment type="catalytic activity">
    <reaction evidence="8">
        <text>L-seryl-[protein] + ATP = O-phospho-L-seryl-[protein] + ADP + H(+)</text>
        <dbReference type="Rhea" id="RHEA:17989"/>
        <dbReference type="Rhea" id="RHEA-COMP:9863"/>
        <dbReference type="Rhea" id="RHEA-COMP:11604"/>
        <dbReference type="ChEBI" id="CHEBI:15378"/>
        <dbReference type="ChEBI" id="CHEBI:29999"/>
        <dbReference type="ChEBI" id="CHEBI:30616"/>
        <dbReference type="ChEBI" id="CHEBI:83421"/>
        <dbReference type="ChEBI" id="CHEBI:456216"/>
        <dbReference type="EC" id="2.7.11.1"/>
    </reaction>
</comment>
<dbReference type="Gene3D" id="3.40.50.300">
    <property type="entry name" value="P-loop containing nucleotide triphosphate hydrolases"/>
    <property type="match status" value="2"/>
</dbReference>
<feature type="domain" description="Roc" evidence="11">
    <location>
        <begin position="73"/>
        <end position="395"/>
    </location>
</feature>
<evidence type="ECO:0000256" key="4">
    <source>
        <dbReference type="ARBA" id="ARBA00022741"/>
    </source>
</evidence>
<dbReference type="Pfam" id="PF08477">
    <property type="entry name" value="Roc"/>
    <property type="match status" value="2"/>
</dbReference>
<proteinExistence type="predicted"/>
<feature type="coiled-coil region" evidence="9">
    <location>
        <begin position="1517"/>
        <end position="1547"/>
    </location>
</feature>
<dbReference type="Proteomes" id="UP001165160">
    <property type="component" value="Unassembled WGS sequence"/>
</dbReference>
<comment type="catalytic activity">
    <reaction evidence="7">
        <text>L-threonyl-[protein] + ATP = O-phospho-L-threonyl-[protein] + ADP + H(+)</text>
        <dbReference type="Rhea" id="RHEA:46608"/>
        <dbReference type="Rhea" id="RHEA-COMP:11060"/>
        <dbReference type="Rhea" id="RHEA-COMP:11605"/>
        <dbReference type="ChEBI" id="CHEBI:15378"/>
        <dbReference type="ChEBI" id="CHEBI:30013"/>
        <dbReference type="ChEBI" id="CHEBI:30616"/>
        <dbReference type="ChEBI" id="CHEBI:61977"/>
        <dbReference type="ChEBI" id="CHEBI:456216"/>
        <dbReference type="EC" id="2.7.11.1"/>
    </reaction>
</comment>
<feature type="region of interest" description="Disordered" evidence="10">
    <location>
        <begin position="1554"/>
        <end position="1579"/>
    </location>
</feature>
<feature type="compositionally biased region" description="Basic and acidic residues" evidence="10">
    <location>
        <begin position="128"/>
        <end position="140"/>
    </location>
</feature>
<dbReference type="GO" id="GO:0005524">
    <property type="term" value="F:ATP binding"/>
    <property type="evidence" value="ECO:0007669"/>
    <property type="project" value="UniProtKB-KW"/>
</dbReference>
<evidence type="ECO:0000256" key="7">
    <source>
        <dbReference type="ARBA" id="ARBA00047899"/>
    </source>
</evidence>
<keyword evidence="2" id="KW-0808">Transferase</keyword>
<keyword evidence="5" id="KW-0418">Kinase</keyword>
<keyword evidence="9" id="KW-0175">Coiled coil</keyword>
<evidence type="ECO:0000313" key="12">
    <source>
        <dbReference type="EMBL" id="GMH83797.1"/>
    </source>
</evidence>
<dbReference type="GO" id="GO:0016301">
    <property type="term" value="F:kinase activity"/>
    <property type="evidence" value="ECO:0007669"/>
    <property type="project" value="UniProtKB-KW"/>
</dbReference>
<keyword evidence="4" id="KW-0547">Nucleotide-binding</keyword>
<organism evidence="12 13">
    <name type="scientific">Triparma verrucosa</name>
    <dbReference type="NCBI Taxonomy" id="1606542"/>
    <lineage>
        <taxon>Eukaryota</taxon>
        <taxon>Sar</taxon>
        <taxon>Stramenopiles</taxon>
        <taxon>Ochrophyta</taxon>
        <taxon>Bolidophyceae</taxon>
        <taxon>Parmales</taxon>
        <taxon>Triparmaceae</taxon>
        <taxon>Triparma</taxon>
    </lineage>
</organism>
<keyword evidence="13" id="KW-1185">Reference proteome</keyword>
<reference evidence="13" key="1">
    <citation type="journal article" date="2023" name="Commun. Biol.">
        <title>Genome analysis of Parmales, the sister group of diatoms, reveals the evolutionary specialization of diatoms from phago-mixotrophs to photoautotrophs.</title>
        <authorList>
            <person name="Ban H."/>
            <person name="Sato S."/>
            <person name="Yoshikawa S."/>
            <person name="Yamada K."/>
            <person name="Nakamura Y."/>
            <person name="Ichinomiya M."/>
            <person name="Sato N."/>
            <person name="Blanc-Mathieu R."/>
            <person name="Endo H."/>
            <person name="Kuwata A."/>
            <person name="Ogata H."/>
        </authorList>
    </citation>
    <scope>NUCLEOTIDE SEQUENCE [LARGE SCALE GENOMIC DNA]</scope>
    <source>
        <strain evidence="13">NIES 3699</strain>
    </source>
</reference>
<keyword evidence="6" id="KW-0067">ATP-binding</keyword>
<evidence type="ECO:0000256" key="5">
    <source>
        <dbReference type="ARBA" id="ARBA00022777"/>
    </source>
</evidence>
<evidence type="ECO:0000256" key="10">
    <source>
        <dbReference type="SAM" id="MobiDB-lite"/>
    </source>
</evidence>
<feature type="compositionally biased region" description="Low complexity" evidence="10">
    <location>
        <begin position="219"/>
        <end position="228"/>
    </location>
</feature>
<evidence type="ECO:0000256" key="1">
    <source>
        <dbReference type="ARBA" id="ARBA00012513"/>
    </source>
</evidence>
<dbReference type="PROSITE" id="PS51424">
    <property type="entry name" value="ROC"/>
    <property type="match status" value="1"/>
</dbReference>
<evidence type="ECO:0000256" key="2">
    <source>
        <dbReference type="ARBA" id="ARBA00022679"/>
    </source>
</evidence>
<comment type="caution">
    <text evidence="12">The sequence shown here is derived from an EMBL/GenBank/DDBJ whole genome shotgun (WGS) entry which is preliminary data.</text>
</comment>
<feature type="compositionally biased region" description="Pro residues" evidence="10">
    <location>
        <begin position="202"/>
        <end position="218"/>
    </location>
</feature>
<dbReference type="InterPro" id="IPR027417">
    <property type="entry name" value="P-loop_NTPase"/>
</dbReference>
<name>A0A9W7B9U0_9STRA</name>
<feature type="compositionally biased region" description="Basic and acidic residues" evidence="10">
    <location>
        <begin position="1554"/>
        <end position="1565"/>
    </location>
</feature>
<evidence type="ECO:0000313" key="13">
    <source>
        <dbReference type="Proteomes" id="UP001165160"/>
    </source>
</evidence>
<evidence type="ECO:0000259" key="11">
    <source>
        <dbReference type="PROSITE" id="PS51424"/>
    </source>
</evidence>
<dbReference type="InterPro" id="IPR032171">
    <property type="entry name" value="COR-A"/>
</dbReference>
<evidence type="ECO:0000256" key="3">
    <source>
        <dbReference type="ARBA" id="ARBA00022737"/>
    </source>
</evidence>
<dbReference type="PANTHER" id="PTHR47679">
    <property type="entry name" value="PROTEIN TORNADO 1"/>
    <property type="match status" value="1"/>
</dbReference>
<dbReference type="SUPFAM" id="SSF52540">
    <property type="entry name" value="P-loop containing nucleoside triphosphate hydrolases"/>
    <property type="match status" value="1"/>
</dbReference>
<keyword evidence="3" id="KW-0677">Repeat</keyword>
<dbReference type="Pfam" id="PF16095">
    <property type="entry name" value="COR-A"/>
    <property type="match status" value="1"/>
</dbReference>
<gene>
    <name evidence="12" type="ORF">TrVE_jg3518</name>
</gene>
<feature type="region of interest" description="Disordered" evidence="10">
    <location>
        <begin position="128"/>
        <end position="237"/>
    </location>
</feature>
<feature type="region of interest" description="Disordered" evidence="10">
    <location>
        <begin position="437"/>
        <end position="466"/>
    </location>
</feature>
<dbReference type="EMBL" id="BRXX01000030">
    <property type="protein sequence ID" value="GMH83797.1"/>
    <property type="molecule type" value="Genomic_DNA"/>
</dbReference>
<evidence type="ECO:0000256" key="8">
    <source>
        <dbReference type="ARBA" id="ARBA00048679"/>
    </source>
</evidence>
<sequence>MKVPDSLQKFDDRNGGVFENCSKLVPSDINVSDAKAVVAHLRSVQSASQTSSAPPTLDASTVEKHQREALALGELPFQRSRVMLVGQGRVGKTTLLRRLLGEPFNPNEQSTVGAVTKDIDTKLDAQSVREQEGVDIHQAETADGWSALNENEDADEEKVRAMRQKVAQLAKEAKKKEEEEAKRREAAPKPKVLERRKRSSDAPPPSTNPQPPQPPQPPTNTQQNQHQRQPQEEEEKMQDLGDVELGEHNKLRLNIWDYGGQRIFQSFQHLLVVRRAVYLVVFDMQAFLDNPAKSYSFLDFWLHTIFIHAKASNPSKNFKDKGAPIFLVGTRGDQVKKPQKRAKISELLKSRYADLLEDQLVTNTEGDLFFFPVDNTSSEEEELKRFNDLRSLTEQSIVTDKLPPLLADGEPIPYVNDPVPIPWMNFIDELRKISSERKDKDGNIDDEHEPQPYLRTGLVPSTSADLDSDESAAETAMKIAQRCKVFEGIASEAEKKVRLEIVLKDLHELGLLIFFNSNESLKSYVILQPQWLMDQICYIIRDFRRHRLRRDERIQKSSIDEWKNLTRYGIVSRNVMKKLWVGSSPSQVDFLRLLMVKLGLLVELNENKKNWKSAAAGRRYLAPNIITTEDDDDDVLEIESSSNDGDESIFEITSSLNSKEYMPNGFLERMIAWLTPYSVDYSNALPSIYIDVPEESEVGRLGKLVIVLRVQDGNDFATVRLSLSLGSKIVCSIQPLSSGSPLDWKKHANHVFEIARDINAEFFASKLVIASTKSDQFERRGRNRGASNAAFSRNSVSYTGDADAEEDEGIDSSTALFKFFVDTCKMKEKLADEISRNLGEEGVETLEDLQAYAEDDDDEFKELLQEAGCKKGHVKKIKKGLKVVAEKQDLVRKKKAEAEPVVLVVTGGADLCTSEETRKIEKVFASDKQNRKALLLEENNVAAMEESLSANRSIKFAHFAMHGIAQNGHQTLAMRTSKEISEMRTPEQLGNVLKACGGDFSAIVLNVCQGASSAKFFIIGCEYLIGWSTDVADAAAVLFAHQFYKNVRDGDDVELAFFHAVTNLKDIHDWQTDLNPSSTEDKQKLTERRRQKRISTLKASGVPKIFKRQGGEGIEEITEPTKKIESEVQQKRRSTFGYGAKLDQLLKGQENISDVQENIVDVQENIVDGQEKIVDSQEKIVDGQEKIVNSQEKIVDGQEKILDAIEDSMSKVLKSVFECNDFDVPTTFVILPYKISKESDGGKASTTNTLKAAGSHLEKAGSWITKLTSVINVVDNNVAKVRSSAATQVQEMFKDLKSDKLYLYLVDEVSGEPVVGPGYPIEISVASEKAKKFVPLMSVGLKSLVVANKATGLARCFGLPAPTIMSKEMQDLTVNFVTSINEKSSVAGFDVLQSAIDSDYCESLESESNGANKKQLRGAKLREFKEFLKEKDQDNKFGGLQREQRDDGGIVWTLPKDVDDEVGVEGVDEDLDDVKVRSLMAPVSVEEEEVYEGDDVDQLKDAVKKLRVALEDKCSVLDNEREKSKALTEENEKLKKMLSDVKRADQLNAQNIKGERAAKQRRESQVDAEGQIKEMYQMK</sequence>
<dbReference type="EC" id="2.7.11.1" evidence="1"/>
<dbReference type="InterPro" id="IPR020859">
    <property type="entry name" value="ROC"/>
</dbReference>
<protein>
    <recommendedName>
        <fullName evidence="1">non-specific serine/threonine protein kinase</fullName>
        <ecNumber evidence="1">2.7.11.1</ecNumber>
    </recommendedName>
</protein>
<dbReference type="PANTHER" id="PTHR47679:SF2">
    <property type="entry name" value="C-TERMINAL OF ROC (COR) DOMAIN-CONTAINING PROTEIN"/>
    <property type="match status" value="1"/>
</dbReference>
<evidence type="ECO:0000256" key="9">
    <source>
        <dbReference type="SAM" id="Coils"/>
    </source>
</evidence>
<evidence type="ECO:0000256" key="6">
    <source>
        <dbReference type="ARBA" id="ARBA00022840"/>
    </source>
</evidence>